<evidence type="ECO:0000313" key="1">
    <source>
        <dbReference type="EMBL" id="GAG44804.1"/>
    </source>
</evidence>
<dbReference type="InterPro" id="IPR036563">
    <property type="entry name" value="MoaE_sf"/>
</dbReference>
<comment type="caution">
    <text evidence="1">The sequence shown here is derived from an EMBL/GenBank/DDBJ whole genome shotgun (WGS) entry which is preliminary data.</text>
</comment>
<dbReference type="AlphaFoldDB" id="X0XNQ4"/>
<dbReference type="SUPFAM" id="SSF54690">
    <property type="entry name" value="Molybdopterin synthase subunit MoaE"/>
    <property type="match status" value="1"/>
</dbReference>
<dbReference type="EMBL" id="BARS01052694">
    <property type="protein sequence ID" value="GAG44804.1"/>
    <property type="molecule type" value="Genomic_DNA"/>
</dbReference>
<dbReference type="PANTHER" id="PTHR23404">
    <property type="entry name" value="MOLYBDOPTERIN SYNTHASE RELATED"/>
    <property type="match status" value="1"/>
</dbReference>
<proteinExistence type="predicted"/>
<organism evidence="1">
    <name type="scientific">marine sediment metagenome</name>
    <dbReference type="NCBI Taxonomy" id="412755"/>
    <lineage>
        <taxon>unclassified sequences</taxon>
        <taxon>metagenomes</taxon>
        <taxon>ecological metagenomes</taxon>
    </lineage>
</organism>
<name>X0XNQ4_9ZZZZ</name>
<protein>
    <recommendedName>
        <fullName evidence="2">Molybdenum cofactor biosynthesis protein MoaE</fullName>
    </recommendedName>
</protein>
<dbReference type="CDD" id="cd00756">
    <property type="entry name" value="MoaE"/>
    <property type="match status" value="1"/>
</dbReference>
<dbReference type="GO" id="GO:0006777">
    <property type="term" value="P:Mo-molybdopterin cofactor biosynthetic process"/>
    <property type="evidence" value="ECO:0007669"/>
    <property type="project" value="InterPro"/>
</dbReference>
<dbReference type="Pfam" id="PF02391">
    <property type="entry name" value="MoaE"/>
    <property type="match status" value="1"/>
</dbReference>
<dbReference type="InterPro" id="IPR003448">
    <property type="entry name" value="Mopterin_biosynth_MoaE"/>
</dbReference>
<accession>X0XNQ4</accession>
<gene>
    <name evidence="1" type="ORF">S01H1_78309</name>
</gene>
<evidence type="ECO:0008006" key="2">
    <source>
        <dbReference type="Google" id="ProtNLM"/>
    </source>
</evidence>
<reference evidence="1" key="1">
    <citation type="journal article" date="2014" name="Front. Microbiol.">
        <title>High frequency of phylogenetically diverse reductive dehalogenase-homologous genes in deep subseafloor sedimentary metagenomes.</title>
        <authorList>
            <person name="Kawai M."/>
            <person name="Futagami T."/>
            <person name="Toyoda A."/>
            <person name="Takaki Y."/>
            <person name="Nishi S."/>
            <person name="Hori S."/>
            <person name="Arai W."/>
            <person name="Tsubouchi T."/>
            <person name="Morono Y."/>
            <person name="Uchiyama I."/>
            <person name="Ito T."/>
            <person name="Fujiyama A."/>
            <person name="Inagaki F."/>
            <person name="Takami H."/>
        </authorList>
    </citation>
    <scope>NUCLEOTIDE SEQUENCE</scope>
    <source>
        <strain evidence="1">Expedition CK06-06</strain>
    </source>
</reference>
<dbReference type="Gene3D" id="3.90.1170.40">
    <property type="entry name" value="Molybdopterin biosynthesis MoaE subunit"/>
    <property type="match status" value="1"/>
</dbReference>
<sequence>MLISITADPLDPQPFIQHVRRDESGAVALFLGVVRNNNLGRRVLHLEYDAYPQMAEKKLRQVAEEAMSRWPITDIAIAHRTGRLEIGETSLVVVVSSPHRREAFDACQHAVDRIKEVAPIWKKEVWEGGEAWIEGEGQPTLKPE</sequence>